<dbReference type="GO" id="GO:0018996">
    <property type="term" value="P:molting cycle, collagen and cuticulin-based cuticle"/>
    <property type="evidence" value="ECO:0007669"/>
    <property type="project" value="InterPro"/>
</dbReference>
<comment type="subcellular location">
    <subcellularLocation>
        <location evidence="1 12">Secreted</location>
    </subcellularLocation>
</comment>
<keyword evidence="10 13" id="KW-1015">Disulfide bond</keyword>
<keyword evidence="4 14" id="KW-0645">Protease</keyword>
<dbReference type="SUPFAM" id="SSF49854">
    <property type="entry name" value="Spermadhesin, CUB domain"/>
    <property type="match status" value="1"/>
</dbReference>
<feature type="disulfide bond" evidence="13">
    <location>
        <begin position="335"/>
        <end position="344"/>
    </location>
</feature>
<dbReference type="PROSITE" id="PS00022">
    <property type="entry name" value="EGF_1"/>
    <property type="match status" value="1"/>
</dbReference>
<feature type="domain" description="Peptidase M12A" evidence="18">
    <location>
        <begin position="106"/>
        <end position="314"/>
    </location>
</feature>
<keyword evidence="11" id="KW-0325">Glycoprotein</keyword>
<evidence type="ECO:0000256" key="12">
    <source>
        <dbReference type="PIRNR" id="PIRNR036365"/>
    </source>
</evidence>
<dbReference type="GO" id="GO:0008270">
    <property type="term" value="F:zinc ion binding"/>
    <property type="evidence" value="ECO:0007669"/>
    <property type="project" value="UniProtKB-UniRule"/>
</dbReference>
<keyword evidence="8 14" id="KW-0862">Zinc</keyword>
<feature type="domain" description="CUB" evidence="16">
    <location>
        <begin position="353"/>
        <end position="470"/>
    </location>
</feature>
<feature type="signal peptide" evidence="12 15">
    <location>
        <begin position="1"/>
        <end position="26"/>
    </location>
</feature>
<dbReference type="InterPro" id="IPR035914">
    <property type="entry name" value="Sperma_CUB_dom_sf"/>
</dbReference>
<evidence type="ECO:0000256" key="7">
    <source>
        <dbReference type="ARBA" id="ARBA00022801"/>
    </source>
</evidence>
<evidence type="ECO:0000256" key="10">
    <source>
        <dbReference type="ARBA" id="ARBA00023157"/>
    </source>
</evidence>
<dbReference type="SUPFAM" id="SSF55486">
    <property type="entry name" value="Metalloproteases ('zincins'), catalytic domain"/>
    <property type="match status" value="1"/>
</dbReference>
<comment type="caution">
    <text evidence="19">The sequence shown here is derived from an EMBL/GenBank/DDBJ whole genome shotgun (WGS) entry which is preliminary data.</text>
</comment>
<dbReference type="SMART" id="SM00235">
    <property type="entry name" value="ZnMc"/>
    <property type="match status" value="1"/>
</dbReference>
<dbReference type="InterPro" id="IPR006026">
    <property type="entry name" value="Peptidase_Metallo"/>
</dbReference>
<dbReference type="InterPro" id="IPR000742">
    <property type="entry name" value="EGF"/>
</dbReference>
<evidence type="ECO:0000256" key="5">
    <source>
        <dbReference type="ARBA" id="ARBA00022723"/>
    </source>
</evidence>
<evidence type="ECO:0000256" key="6">
    <source>
        <dbReference type="ARBA" id="ARBA00022729"/>
    </source>
</evidence>
<reference evidence="19" key="1">
    <citation type="submission" date="2021-09" db="EMBL/GenBank/DDBJ databases">
        <authorList>
            <consortium name="Pathogen Informatics"/>
        </authorList>
    </citation>
    <scope>NUCLEOTIDE SEQUENCE</scope>
</reference>
<comment type="caution">
    <text evidence="13">Lacks conserved residue(s) required for the propagation of feature annotation.</text>
</comment>
<keyword evidence="20" id="KW-1185">Reference proteome</keyword>
<evidence type="ECO:0000256" key="4">
    <source>
        <dbReference type="ARBA" id="ARBA00022670"/>
    </source>
</evidence>
<feature type="binding site" evidence="14">
    <location>
        <position position="216"/>
    </location>
    <ligand>
        <name>Zn(2+)</name>
        <dbReference type="ChEBI" id="CHEBI:29105"/>
        <note>catalytic</note>
    </ligand>
</feature>
<evidence type="ECO:0000256" key="1">
    <source>
        <dbReference type="ARBA" id="ARBA00004613"/>
    </source>
</evidence>
<evidence type="ECO:0000256" key="9">
    <source>
        <dbReference type="ARBA" id="ARBA00023049"/>
    </source>
</evidence>
<protein>
    <recommendedName>
        <fullName evidence="12">Zinc metalloproteinase</fullName>
    </recommendedName>
</protein>
<dbReference type="EMBL" id="CAKAEH010001544">
    <property type="protein sequence ID" value="CAG9537421.1"/>
    <property type="molecule type" value="Genomic_DNA"/>
</dbReference>
<dbReference type="PANTHER" id="PTHR10127">
    <property type="entry name" value="DISCOIDIN, CUB, EGF, LAMININ , AND ZINC METALLOPROTEASE DOMAIN CONTAINING"/>
    <property type="match status" value="1"/>
</dbReference>
<dbReference type="PROSITE" id="PS01180">
    <property type="entry name" value="CUB"/>
    <property type="match status" value="1"/>
</dbReference>
<keyword evidence="3 13" id="KW-0245">EGF-like domain</keyword>
<dbReference type="PANTHER" id="PTHR10127:SF780">
    <property type="entry name" value="METALLOENDOPEPTIDASE"/>
    <property type="match status" value="1"/>
</dbReference>
<evidence type="ECO:0000256" key="11">
    <source>
        <dbReference type="ARBA" id="ARBA00023180"/>
    </source>
</evidence>
<accession>A0A8J2PVP1</accession>
<dbReference type="GO" id="GO:0004222">
    <property type="term" value="F:metalloendopeptidase activity"/>
    <property type="evidence" value="ECO:0007669"/>
    <property type="project" value="UniProtKB-UniRule"/>
</dbReference>
<dbReference type="InterPro" id="IPR017050">
    <property type="entry name" value="Metallopeptidase_nem"/>
</dbReference>
<sequence length="470" mass="54465">MNYSAVQQMMLVAIVFIICSCHITSAMIISTLRDKHPENVSDVSVMEEILTGNKIDEMLPMEETFNNHHLGNNIKMIEGDIMLTKQQEEIWNETFDYAKTFLNRNNSMRRNKRQAYHADNFFWQNGVVPYRFESGLSQHARYITKKSMEIWERNTCITFVPTNNKKDTLVFVPGSSCSSYVGHMSRWKKQPVTIGYNCEHIHTISHEIGHALGFLHTHTRIDRDRYIWVKFNNIQNGLSSNFMRSVQQNNYNYGLPYDYGSVMHYSKKAFTSNSDLTIIPRLPLYEDTMGSGTGPTFIDLLMMNTHYKCLDRCKNRIKCTNNGYQHPRDCHRCLCPSGYGGKYCEKRADSPGCGANLHATYEWQKLNAQMGNYRRFNDEMSYCYWWIQASEHDVIEVEVTSLSGTCSEGCIYGGLELKADNDKRLTGYRFCCKRSNGKVVKGNGPILPVVLFNRKDHTKAQIRYRLKKNR</sequence>
<evidence type="ECO:0000256" key="2">
    <source>
        <dbReference type="ARBA" id="ARBA00022525"/>
    </source>
</evidence>
<dbReference type="InterPro" id="IPR034035">
    <property type="entry name" value="Astacin-like_dom"/>
</dbReference>
<feature type="binding site" evidence="14">
    <location>
        <position position="210"/>
    </location>
    <ligand>
        <name>Zn(2+)</name>
        <dbReference type="ChEBI" id="CHEBI:29105"/>
        <note>catalytic</note>
    </ligand>
</feature>
<dbReference type="Pfam" id="PF01400">
    <property type="entry name" value="Astacin"/>
    <property type="match status" value="1"/>
</dbReference>
<dbReference type="Proteomes" id="UP000746747">
    <property type="component" value="Unassembled WGS sequence"/>
</dbReference>
<evidence type="ECO:0000256" key="8">
    <source>
        <dbReference type="ARBA" id="ARBA00022833"/>
    </source>
</evidence>
<keyword evidence="5 14" id="KW-0479">Metal-binding</keyword>
<dbReference type="GO" id="GO:0006508">
    <property type="term" value="P:proteolysis"/>
    <property type="evidence" value="ECO:0007669"/>
    <property type="project" value="UniProtKB-KW"/>
</dbReference>
<dbReference type="PROSITE" id="PS51864">
    <property type="entry name" value="ASTACIN"/>
    <property type="match status" value="1"/>
</dbReference>
<name>A0A8J2PVP1_9BILA</name>
<keyword evidence="2 12" id="KW-0964">Secreted</keyword>
<dbReference type="Gene3D" id="3.40.390.10">
    <property type="entry name" value="Collagenase (Catalytic Domain)"/>
    <property type="match status" value="1"/>
</dbReference>
<evidence type="ECO:0000256" key="14">
    <source>
        <dbReference type="PROSITE-ProRule" id="PRU01211"/>
    </source>
</evidence>
<dbReference type="InterPro" id="IPR000859">
    <property type="entry name" value="CUB_dom"/>
</dbReference>
<evidence type="ECO:0000259" key="18">
    <source>
        <dbReference type="PROSITE" id="PS51864"/>
    </source>
</evidence>
<evidence type="ECO:0000259" key="16">
    <source>
        <dbReference type="PROSITE" id="PS01180"/>
    </source>
</evidence>
<dbReference type="GO" id="GO:0005576">
    <property type="term" value="C:extracellular region"/>
    <property type="evidence" value="ECO:0007669"/>
    <property type="project" value="UniProtKB-SubCell"/>
</dbReference>
<evidence type="ECO:0000256" key="3">
    <source>
        <dbReference type="ARBA" id="ARBA00022536"/>
    </source>
</evidence>
<proteinExistence type="predicted"/>
<dbReference type="InterPro" id="IPR001506">
    <property type="entry name" value="Peptidase_M12A"/>
</dbReference>
<dbReference type="PROSITE" id="PS50026">
    <property type="entry name" value="EGF_3"/>
    <property type="match status" value="1"/>
</dbReference>
<dbReference type="InterPro" id="IPR024079">
    <property type="entry name" value="MetalloPept_cat_dom_sf"/>
</dbReference>
<feature type="domain" description="EGF-like" evidence="17">
    <location>
        <begin position="305"/>
        <end position="345"/>
    </location>
</feature>
<feature type="binding site" evidence="14">
    <location>
        <position position="206"/>
    </location>
    <ligand>
        <name>Zn(2+)</name>
        <dbReference type="ChEBI" id="CHEBI:29105"/>
        <note>catalytic</note>
    </ligand>
</feature>
<feature type="active site" evidence="14">
    <location>
        <position position="207"/>
    </location>
</feature>
<gene>
    <name evidence="19" type="ORF">CJOHNSTONI_LOCUS7238</name>
</gene>
<dbReference type="PROSITE" id="PS01186">
    <property type="entry name" value="EGF_2"/>
    <property type="match status" value="1"/>
</dbReference>
<evidence type="ECO:0000313" key="19">
    <source>
        <dbReference type="EMBL" id="CAG9537421.1"/>
    </source>
</evidence>
<feature type="chain" id="PRO_5035342590" description="Zinc metalloproteinase" evidence="12 15">
    <location>
        <begin position="27"/>
        <end position="470"/>
    </location>
</feature>
<evidence type="ECO:0000313" key="20">
    <source>
        <dbReference type="Proteomes" id="UP000746747"/>
    </source>
</evidence>
<evidence type="ECO:0000256" key="15">
    <source>
        <dbReference type="RuleBase" id="RU361183"/>
    </source>
</evidence>
<evidence type="ECO:0000256" key="13">
    <source>
        <dbReference type="PROSITE-ProRule" id="PRU00076"/>
    </source>
</evidence>
<dbReference type="AlphaFoldDB" id="A0A8J2PVP1"/>
<comment type="cofactor">
    <cofactor evidence="14 15">
        <name>Zn(2+)</name>
        <dbReference type="ChEBI" id="CHEBI:29105"/>
    </cofactor>
    <text evidence="14 15">Binds 1 zinc ion per subunit.</text>
</comment>
<evidence type="ECO:0000259" key="17">
    <source>
        <dbReference type="PROSITE" id="PS50026"/>
    </source>
</evidence>
<keyword evidence="7 14" id="KW-0378">Hydrolase</keyword>
<organism evidence="19 20">
    <name type="scientific">Cercopithifilaria johnstoni</name>
    <dbReference type="NCBI Taxonomy" id="2874296"/>
    <lineage>
        <taxon>Eukaryota</taxon>
        <taxon>Metazoa</taxon>
        <taxon>Ecdysozoa</taxon>
        <taxon>Nematoda</taxon>
        <taxon>Chromadorea</taxon>
        <taxon>Rhabditida</taxon>
        <taxon>Spirurina</taxon>
        <taxon>Spiruromorpha</taxon>
        <taxon>Filarioidea</taxon>
        <taxon>Onchocercidae</taxon>
        <taxon>Cercopithifilaria</taxon>
    </lineage>
</organism>
<dbReference type="OrthoDB" id="5786116at2759"/>
<dbReference type="PROSITE" id="PS00028">
    <property type="entry name" value="ZINC_FINGER_C2H2_1"/>
    <property type="match status" value="1"/>
</dbReference>
<keyword evidence="9 14" id="KW-0482">Metalloprotease</keyword>
<feature type="disulfide bond" evidence="13">
    <location>
        <begin position="309"/>
        <end position="319"/>
    </location>
</feature>
<dbReference type="PRINTS" id="PR00480">
    <property type="entry name" value="ASTACIN"/>
</dbReference>
<dbReference type="PIRSF" id="PIRSF036365">
    <property type="entry name" value="Astacin_nematoda"/>
    <property type="match status" value="1"/>
</dbReference>
<keyword evidence="6 12" id="KW-0732">Signal</keyword>
<dbReference type="CDD" id="cd04280">
    <property type="entry name" value="ZnMc_astacin_like"/>
    <property type="match status" value="1"/>
</dbReference>
<dbReference type="InterPro" id="IPR013087">
    <property type="entry name" value="Znf_C2H2_type"/>
</dbReference>